<proteinExistence type="predicted"/>
<reference evidence="1" key="1">
    <citation type="submission" date="2020-03" db="EMBL/GenBank/DDBJ databases">
        <title>Castanea mollissima Vanexum genome sequencing.</title>
        <authorList>
            <person name="Staton M."/>
        </authorList>
    </citation>
    <scope>NUCLEOTIDE SEQUENCE</scope>
    <source>
        <tissue evidence="1">Leaf</tissue>
    </source>
</reference>
<name>A0A8J4VUV9_9ROSI</name>
<keyword evidence="2" id="KW-1185">Reference proteome</keyword>
<dbReference type="AlphaFoldDB" id="A0A8J4VUV9"/>
<comment type="caution">
    <text evidence="1">The sequence shown here is derived from an EMBL/GenBank/DDBJ whole genome shotgun (WGS) entry which is preliminary data.</text>
</comment>
<evidence type="ECO:0000313" key="1">
    <source>
        <dbReference type="EMBL" id="KAF3971322.1"/>
    </source>
</evidence>
<dbReference type="EMBL" id="JRKL02000445">
    <property type="protein sequence ID" value="KAF3971322.1"/>
    <property type="molecule type" value="Genomic_DNA"/>
</dbReference>
<accession>A0A8J4VUV9</accession>
<sequence length="67" mass="7949">MSRRQSGGSASPFNTQHLDRNVCIYLEWHDLEFTARRRSVISGLLDTNQWLKNKVAKHKRMLFKFDI</sequence>
<organism evidence="1 2">
    <name type="scientific">Castanea mollissima</name>
    <name type="common">Chinese chestnut</name>
    <dbReference type="NCBI Taxonomy" id="60419"/>
    <lineage>
        <taxon>Eukaryota</taxon>
        <taxon>Viridiplantae</taxon>
        <taxon>Streptophyta</taxon>
        <taxon>Embryophyta</taxon>
        <taxon>Tracheophyta</taxon>
        <taxon>Spermatophyta</taxon>
        <taxon>Magnoliopsida</taxon>
        <taxon>eudicotyledons</taxon>
        <taxon>Gunneridae</taxon>
        <taxon>Pentapetalae</taxon>
        <taxon>rosids</taxon>
        <taxon>fabids</taxon>
        <taxon>Fagales</taxon>
        <taxon>Fagaceae</taxon>
        <taxon>Castanea</taxon>
    </lineage>
</organism>
<evidence type="ECO:0000313" key="2">
    <source>
        <dbReference type="Proteomes" id="UP000737018"/>
    </source>
</evidence>
<dbReference type="Proteomes" id="UP000737018">
    <property type="component" value="Unassembled WGS sequence"/>
</dbReference>
<gene>
    <name evidence="1" type="ORF">CMV_005067</name>
</gene>
<protein>
    <submittedName>
        <fullName evidence="1">Uncharacterized protein</fullName>
    </submittedName>
</protein>